<sequence length="418" mass="47154">MSLNSQNSISPEENQELVARQAILGRQDEIIGYELFARNESSGPMEDPFLCSARVLIKTFSVYNLESLLGGKPAFINFTNSNFDEKSLELFPARQVIPEFTITEAPSREFLGHLLQLQKLGFRLALDRFEGSPWHLALLKIVDFIKIDCLNNTPEQWEAWIRQIKNSKLPRHPAIVATRVETAVLARRCFEAGVDYSQGFYYMEPEIVKGKTLTSNQHTIFNLLNLLLEENPVSDIEEAFRRDPGLSYQLLRYLNSAGMTRGQEIESIRQALILLGRHPLQRWLTLLLFASRGTQKSSILTMAATRAKFAEILREKSPVLDDQPATIHRSFLAGMLSLLDVYLKQPLPDLLNELKISDEMRKALIYHEGEDGAVLGLIEAAEHGDLDTVKEMGKKLGLPLAEITTASLDAMNWASSLK</sequence>
<gene>
    <name evidence="3" type="ORF">A6M23_18080</name>
    <name evidence="2" type="ORF">A6P07_18465</name>
</gene>
<dbReference type="InterPro" id="IPR013976">
    <property type="entry name" value="HDOD"/>
</dbReference>
<dbReference type="EMBL" id="LWRY01000261">
    <property type="protein sequence ID" value="OCX68534.1"/>
    <property type="molecule type" value="Genomic_DNA"/>
</dbReference>
<dbReference type="Proteomes" id="UP000095008">
    <property type="component" value="Unassembled WGS sequence"/>
</dbReference>
<accession>A0A1C2IZ27</accession>
<dbReference type="InterPro" id="IPR035919">
    <property type="entry name" value="EAL_sf"/>
</dbReference>
<reference evidence="3 4" key="1">
    <citation type="journal article" date="2016" name="Int. J. Mol. Sci.">
        <title>Comparative genomics of the extreme acidophile Acidithiobacillus thiooxidans reveals intraspecific divergence and niche adaptation.</title>
        <authorList>
            <person name="Zhang X."/>
            <person name="Feng X."/>
            <person name="Tao J."/>
            <person name="Ma L."/>
            <person name="Xiao Y."/>
            <person name="Liang Y."/>
            <person name="Liu X."/>
            <person name="Yin H."/>
        </authorList>
    </citation>
    <scope>NUCLEOTIDE SEQUENCE [LARGE SCALE GENOMIC DNA]</scope>
    <source>
        <strain evidence="2 4">A02</strain>
        <strain evidence="3">DXS-W</strain>
    </source>
</reference>
<feature type="domain" description="HDOD" evidence="1">
    <location>
        <begin position="213"/>
        <end position="402"/>
    </location>
</feature>
<dbReference type="InterPro" id="IPR014408">
    <property type="entry name" value="dGMP_Pdiesterase_EAL/HD-GYP"/>
</dbReference>
<dbReference type="RefSeq" id="WP_024894435.1">
    <property type="nucleotide sequence ID" value="NZ_JBAYOM010000001.1"/>
</dbReference>
<dbReference type="Gene3D" id="1.10.3210.10">
    <property type="entry name" value="Hypothetical protein af1432"/>
    <property type="match status" value="1"/>
</dbReference>
<evidence type="ECO:0000259" key="1">
    <source>
        <dbReference type="PROSITE" id="PS51833"/>
    </source>
</evidence>
<dbReference type="EMBL" id="LWSA01000306">
    <property type="protein sequence ID" value="OCX68286.1"/>
    <property type="molecule type" value="Genomic_DNA"/>
</dbReference>
<dbReference type="SUPFAM" id="SSF141868">
    <property type="entry name" value="EAL domain-like"/>
    <property type="match status" value="1"/>
</dbReference>
<dbReference type="AlphaFoldDB" id="A0A1C2IZ27"/>
<name>A0A1C2IZ27_ACITH</name>
<evidence type="ECO:0000313" key="3">
    <source>
        <dbReference type="EMBL" id="OCX68534.1"/>
    </source>
</evidence>
<dbReference type="Proteomes" id="UP000094893">
    <property type="component" value="Unassembled WGS sequence"/>
</dbReference>
<dbReference type="Gene3D" id="3.20.20.450">
    <property type="entry name" value="EAL domain"/>
    <property type="match status" value="1"/>
</dbReference>
<dbReference type="STRING" id="930.GCA_002079865_03326"/>
<dbReference type="Pfam" id="PF08668">
    <property type="entry name" value="HDOD"/>
    <property type="match status" value="1"/>
</dbReference>
<dbReference type="eggNOG" id="COG3434">
    <property type="taxonomic scope" value="Bacteria"/>
</dbReference>
<dbReference type="PANTHER" id="PTHR33525:SF4">
    <property type="entry name" value="CYCLIC DI-GMP PHOSPHODIESTERASE CDGJ"/>
    <property type="match status" value="1"/>
</dbReference>
<keyword evidence="5" id="KW-1185">Reference proteome</keyword>
<evidence type="ECO:0000313" key="5">
    <source>
        <dbReference type="Proteomes" id="UP000095008"/>
    </source>
</evidence>
<dbReference type="SUPFAM" id="SSF109604">
    <property type="entry name" value="HD-domain/PDEase-like"/>
    <property type="match status" value="1"/>
</dbReference>
<dbReference type="PANTHER" id="PTHR33525">
    <property type="match status" value="1"/>
</dbReference>
<evidence type="ECO:0000313" key="2">
    <source>
        <dbReference type="EMBL" id="OCX68286.1"/>
    </source>
</evidence>
<dbReference type="PROSITE" id="PS51833">
    <property type="entry name" value="HDOD"/>
    <property type="match status" value="1"/>
</dbReference>
<protein>
    <submittedName>
        <fullName evidence="3">Diguanylate phosphodiesterase</fullName>
    </submittedName>
</protein>
<dbReference type="PIRSF" id="PIRSF003180">
    <property type="entry name" value="DiGMPpdiest_YuxH"/>
    <property type="match status" value="1"/>
</dbReference>
<proteinExistence type="predicted"/>
<dbReference type="InterPro" id="IPR052340">
    <property type="entry name" value="RNase_Y/CdgJ"/>
</dbReference>
<evidence type="ECO:0000313" key="4">
    <source>
        <dbReference type="Proteomes" id="UP000094893"/>
    </source>
</evidence>
<organism evidence="3 5">
    <name type="scientific">Acidithiobacillus thiooxidans</name>
    <name type="common">Thiobacillus thiooxidans</name>
    <dbReference type="NCBI Taxonomy" id="930"/>
    <lineage>
        <taxon>Bacteria</taxon>
        <taxon>Pseudomonadati</taxon>
        <taxon>Pseudomonadota</taxon>
        <taxon>Acidithiobacillia</taxon>
        <taxon>Acidithiobacillales</taxon>
        <taxon>Acidithiobacillaceae</taxon>
        <taxon>Acidithiobacillus</taxon>
    </lineage>
</organism>
<comment type="caution">
    <text evidence="3">The sequence shown here is derived from an EMBL/GenBank/DDBJ whole genome shotgun (WGS) entry which is preliminary data.</text>
</comment>
<dbReference type="OrthoDB" id="9804751at2"/>